<evidence type="ECO:0000256" key="1">
    <source>
        <dbReference type="SAM" id="SignalP"/>
    </source>
</evidence>
<organism evidence="2 3">
    <name type="scientific">Microbulbifer variabilis</name>
    <dbReference type="NCBI Taxonomy" id="266805"/>
    <lineage>
        <taxon>Bacteria</taxon>
        <taxon>Pseudomonadati</taxon>
        <taxon>Pseudomonadota</taxon>
        <taxon>Gammaproteobacteria</taxon>
        <taxon>Cellvibrionales</taxon>
        <taxon>Microbulbiferaceae</taxon>
        <taxon>Microbulbifer</taxon>
    </lineage>
</organism>
<name>A0ABY4V8J4_9GAMM</name>
<dbReference type="PROSITE" id="PS51257">
    <property type="entry name" value="PROKAR_LIPOPROTEIN"/>
    <property type="match status" value="1"/>
</dbReference>
<feature type="chain" id="PRO_5047390283" evidence="1">
    <location>
        <begin position="20"/>
        <end position="387"/>
    </location>
</feature>
<proteinExistence type="predicted"/>
<evidence type="ECO:0000313" key="2">
    <source>
        <dbReference type="EMBL" id="USD20579.1"/>
    </source>
</evidence>
<keyword evidence="1" id="KW-0732">Signal</keyword>
<evidence type="ECO:0000313" key="3">
    <source>
        <dbReference type="Proteomes" id="UP001055658"/>
    </source>
</evidence>
<dbReference type="Proteomes" id="UP001055658">
    <property type="component" value="Chromosome"/>
</dbReference>
<feature type="signal peptide" evidence="1">
    <location>
        <begin position="1"/>
        <end position="19"/>
    </location>
</feature>
<gene>
    <name evidence="2" type="ORF">MJO52_16075</name>
</gene>
<protein>
    <submittedName>
        <fullName evidence="2">Uncharacterized protein</fullName>
    </submittedName>
</protein>
<dbReference type="EMBL" id="CP092418">
    <property type="protein sequence ID" value="USD20579.1"/>
    <property type="molecule type" value="Genomic_DNA"/>
</dbReference>
<sequence>MRKLLLCLVALILVGCVTADEYSVEKYSGFEQSLPALSLFAKMPGEDFERRCNDYSESSLLKYCQYGVVDYTELLGQLEASTAFSSVHSGNDDIPYQLLVTSAGYSEEGIEDIGEAVIAGATLMLAPMRTTQDIHIDAILTWHGLPLKRYQLEFPFTTTISLFTSPLAAKRDLAKVVAGELIALLQEDRVMAPEYLYQSIGASDYHSALNLPESVGEYVSNPLVLASHPLFGAQTRYVHRQFQFDSVDVFVYPIPNWEWGDLKQAQVEELDRVRQELELVEREAQWQVLDLSEETSEIWRVQGQDMPVTRLSGYFLAADGERFDTHTYLFVRKDKFIKVRASFSGEGRSREEVETFARGLIAQANVPSESRFMANVRENWRERRAGD</sequence>
<dbReference type="RefSeq" id="WP_252082990.1">
    <property type="nucleotide sequence ID" value="NZ_CP092418.1"/>
</dbReference>
<accession>A0ABY4V8J4</accession>
<reference evidence="2" key="1">
    <citation type="submission" date="2022-02" db="EMBL/GenBank/DDBJ databases">
        <title>Coral-associated bacteria.</title>
        <authorList>
            <person name="Tang K."/>
            <person name="Wang X."/>
        </authorList>
    </citation>
    <scope>NUCLEOTIDE SEQUENCE</scope>
    <source>
        <strain evidence="2">SCSIO 43006</strain>
    </source>
</reference>
<keyword evidence="3" id="KW-1185">Reference proteome</keyword>